<feature type="transmembrane region" description="Helical" evidence="8">
    <location>
        <begin position="174"/>
        <end position="193"/>
    </location>
</feature>
<keyword evidence="9" id="KW-0732">Signal</keyword>
<feature type="region of interest" description="Disordered" evidence="7">
    <location>
        <begin position="280"/>
        <end position="339"/>
    </location>
</feature>
<dbReference type="EMBL" id="JAVHJV010000020">
    <property type="protein sequence ID" value="KAK5937001.1"/>
    <property type="molecule type" value="Genomic_DNA"/>
</dbReference>
<feature type="compositionally biased region" description="Acidic residues" evidence="7">
    <location>
        <begin position="58"/>
        <end position="74"/>
    </location>
</feature>
<keyword evidence="2" id="KW-0813">Transport</keyword>
<proteinExistence type="predicted"/>
<feature type="region of interest" description="Disordered" evidence="7">
    <location>
        <begin position="58"/>
        <end position="80"/>
    </location>
</feature>
<evidence type="ECO:0000256" key="5">
    <source>
        <dbReference type="ARBA" id="ARBA00022989"/>
    </source>
</evidence>
<keyword evidence="6 8" id="KW-0472">Membrane</keyword>
<feature type="chain" id="PRO_5045947735" description="Cytochrome b561 domain-containing protein" evidence="9">
    <location>
        <begin position="30"/>
        <end position="339"/>
    </location>
</feature>
<evidence type="ECO:0000256" key="6">
    <source>
        <dbReference type="ARBA" id="ARBA00023136"/>
    </source>
</evidence>
<keyword evidence="4" id="KW-0249">Electron transport</keyword>
<evidence type="ECO:0000256" key="4">
    <source>
        <dbReference type="ARBA" id="ARBA00022982"/>
    </source>
</evidence>
<evidence type="ECO:0000256" key="1">
    <source>
        <dbReference type="ARBA" id="ARBA00004370"/>
    </source>
</evidence>
<evidence type="ECO:0000256" key="9">
    <source>
        <dbReference type="SAM" id="SignalP"/>
    </source>
</evidence>
<dbReference type="InterPro" id="IPR006593">
    <property type="entry name" value="Cyt_b561/ferric_Rdtase_TM"/>
</dbReference>
<comment type="subcellular location">
    <subcellularLocation>
        <location evidence="1">Membrane</location>
    </subcellularLocation>
</comment>
<dbReference type="PANTHER" id="PTHR47797:SF1">
    <property type="entry name" value="CYTOCHROME B561 DOMAIN-CONTAINING PROTEIN-RELATED"/>
    <property type="match status" value="1"/>
</dbReference>
<dbReference type="SMART" id="SM00665">
    <property type="entry name" value="B561"/>
    <property type="match status" value="1"/>
</dbReference>
<keyword evidence="3 8" id="KW-0812">Transmembrane</keyword>
<feature type="transmembrane region" description="Helical" evidence="8">
    <location>
        <begin position="254"/>
        <end position="274"/>
    </location>
</feature>
<evidence type="ECO:0000256" key="7">
    <source>
        <dbReference type="SAM" id="MobiDB-lite"/>
    </source>
</evidence>
<feature type="signal peptide" evidence="9">
    <location>
        <begin position="1"/>
        <end position="29"/>
    </location>
</feature>
<feature type="transmembrane region" description="Helical" evidence="8">
    <location>
        <begin position="96"/>
        <end position="119"/>
    </location>
</feature>
<name>A0ABR0R8P2_9EURO</name>
<organism evidence="11 12">
    <name type="scientific">Knufia obscura</name>
    <dbReference type="NCBI Taxonomy" id="1635080"/>
    <lineage>
        <taxon>Eukaryota</taxon>
        <taxon>Fungi</taxon>
        <taxon>Dikarya</taxon>
        <taxon>Ascomycota</taxon>
        <taxon>Pezizomycotina</taxon>
        <taxon>Eurotiomycetes</taxon>
        <taxon>Chaetothyriomycetidae</taxon>
        <taxon>Chaetothyriales</taxon>
        <taxon>Trichomeriaceae</taxon>
        <taxon>Knufia</taxon>
    </lineage>
</organism>
<evidence type="ECO:0000256" key="2">
    <source>
        <dbReference type="ARBA" id="ARBA00022448"/>
    </source>
</evidence>
<evidence type="ECO:0000256" key="8">
    <source>
        <dbReference type="SAM" id="Phobius"/>
    </source>
</evidence>
<gene>
    <name evidence="11" type="ORF">PMZ80_010750</name>
</gene>
<dbReference type="Gene3D" id="1.20.120.1770">
    <property type="match status" value="1"/>
</dbReference>
<dbReference type="RefSeq" id="XP_064725091.1">
    <property type="nucleotide sequence ID" value="XM_064879138.1"/>
</dbReference>
<dbReference type="CDD" id="cd08760">
    <property type="entry name" value="Cyt_b561_FRRS1_like"/>
    <property type="match status" value="1"/>
</dbReference>
<keyword evidence="5 8" id="KW-1133">Transmembrane helix</keyword>
<evidence type="ECO:0000313" key="12">
    <source>
        <dbReference type="Proteomes" id="UP001334248"/>
    </source>
</evidence>
<protein>
    <recommendedName>
        <fullName evidence="10">Cytochrome b561 domain-containing protein</fullName>
    </recommendedName>
</protein>
<accession>A0ABR0R8P2</accession>
<sequence>MAQSITSTRARFLLTTAAFLLLNIQAVRAQGGWGGGGRWGDNNGGDGWNGCGWWDGNDDCDDDDDDGDDGDDNENGTLDPAALGLSTSEINRTTKIITVHAVLASLVWVFLIPVGGILMRSGIKSPWILRIHAFLQSISYLIYIVAVGSGIYLVRSLSYGPYSMWSDPHTKLGIAILVLAFFQPILGLIHHSLYKRRVTAVKQGNTSKMPGRTAPGYAHLWLGRILIVLGMINGGLGLRLASNSPFEGNGKPKAIAYGVGAAVMFILYVAFVILGERRRTKERKEHQQDMSTRGVPLMTHDAEGVQRSGPVPPTYSHPPTYEDSQESLRKENATTARYS</sequence>
<dbReference type="PANTHER" id="PTHR47797">
    <property type="entry name" value="DEHYDROGENASE, PUTATIVE (AFU_ORTHOLOGUE AFUA_8G05805)-RELATED"/>
    <property type="match status" value="1"/>
</dbReference>
<dbReference type="GeneID" id="90004199"/>
<evidence type="ECO:0000313" key="11">
    <source>
        <dbReference type="EMBL" id="KAK5937001.1"/>
    </source>
</evidence>
<evidence type="ECO:0000256" key="3">
    <source>
        <dbReference type="ARBA" id="ARBA00022692"/>
    </source>
</evidence>
<dbReference type="Proteomes" id="UP001334248">
    <property type="component" value="Unassembled WGS sequence"/>
</dbReference>
<feature type="transmembrane region" description="Helical" evidence="8">
    <location>
        <begin position="214"/>
        <end position="234"/>
    </location>
</feature>
<feature type="domain" description="Cytochrome b561" evidence="10">
    <location>
        <begin position="99"/>
        <end position="238"/>
    </location>
</feature>
<feature type="transmembrane region" description="Helical" evidence="8">
    <location>
        <begin position="131"/>
        <end position="154"/>
    </location>
</feature>
<evidence type="ECO:0000259" key="10">
    <source>
        <dbReference type="SMART" id="SM00665"/>
    </source>
</evidence>
<keyword evidence="12" id="KW-1185">Reference proteome</keyword>
<reference evidence="11 12" key="1">
    <citation type="journal article" date="2023" name="Res Sq">
        <title>Genomic and morphological characterization of Knufia obscura isolated from the Mars 2020 spacecraft assembly facility.</title>
        <authorList>
            <person name="Chander A.M."/>
            <person name="Teixeira M.M."/>
            <person name="Singh N.K."/>
            <person name="Williams M.P."/>
            <person name="Parker C.W."/>
            <person name="Leo P."/>
            <person name="Stajich J.E."/>
            <person name="Torok T."/>
            <person name="Tighe S."/>
            <person name="Mason C.E."/>
            <person name="Venkateswaran K."/>
        </authorList>
    </citation>
    <scope>NUCLEOTIDE SEQUENCE [LARGE SCALE GENOMIC DNA]</scope>
    <source>
        <strain evidence="11 12">CCFEE 5817</strain>
    </source>
</reference>
<comment type="caution">
    <text evidence="11">The sequence shown here is derived from an EMBL/GenBank/DDBJ whole genome shotgun (WGS) entry which is preliminary data.</text>
</comment>